<dbReference type="PANTHER" id="PTHR35908">
    <property type="entry name" value="HYPOTHETICAL FUSION PROTEIN"/>
    <property type="match status" value="1"/>
</dbReference>
<dbReference type="EMBL" id="JBHSWH010000001">
    <property type="protein sequence ID" value="MFC6705952.1"/>
    <property type="molecule type" value="Genomic_DNA"/>
</dbReference>
<keyword evidence="3" id="KW-1185">Reference proteome</keyword>
<dbReference type="RefSeq" id="WP_382401555.1">
    <property type="nucleotide sequence ID" value="NZ_JBHSWH010000001.1"/>
</dbReference>
<dbReference type="SUPFAM" id="SSF54593">
    <property type="entry name" value="Glyoxalase/Bleomycin resistance protein/Dihydroxybiphenyl dioxygenase"/>
    <property type="match status" value="1"/>
</dbReference>
<dbReference type="Gene3D" id="3.10.180.10">
    <property type="entry name" value="2,3-Dihydroxybiphenyl 1,2-Dioxygenase, domain 1"/>
    <property type="match status" value="1"/>
</dbReference>
<feature type="domain" description="Glyoxalase-like" evidence="1">
    <location>
        <begin position="8"/>
        <end position="119"/>
    </location>
</feature>
<accession>A0ABW2AG95</accession>
<organism evidence="2 3">
    <name type="scientific">Flexivirga alba</name>
    <dbReference type="NCBI Taxonomy" id="702742"/>
    <lineage>
        <taxon>Bacteria</taxon>
        <taxon>Bacillati</taxon>
        <taxon>Actinomycetota</taxon>
        <taxon>Actinomycetes</taxon>
        <taxon>Micrococcales</taxon>
        <taxon>Dermacoccaceae</taxon>
        <taxon>Flexivirga</taxon>
    </lineage>
</organism>
<sequence length="131" mass="14619">MTSRAANFCIDAADPFAQTMWWSQVLGDYQLETDDPPKQGDEEAGLVGPNNTFLLFLKVPEPKTVKNRMHFCLRSTDLTRDEEVDRILGLGATMVNDLRKPDRGWAVLADPEGNEFCVLMSDAELAAREDG</sequence>
<reference evidence="3" key="1">
    <citation type="journal article" date="2019" name="Int. J. Syst. Evol. Microbiol.">
        <title>The Global Catalogue of Microorganisms (GCM) 10K type strain sequencing project: providing services to taxonomists for standard genome sequencing and annotation.</title>
        <authorList>
            <consortium name="The Broad Institute Genomics Platform"/>
            <consortium name="The Broad Institute Genome Sequencing Center for Infectious Disease"/>
            <person name="Wu L."/>
            <person name="Ma J."/>
        </authorList>
    </citation>
    <scope>NUCLEOTIDE SEQUENCE [LARGE SCALE GENOMIC DNA]</scope>
    <source>
        <strain evidence="3">CCUG 58127</strain>
    </source>
</reference>
<evidence type="ECO:0000259" key="1">
    <source>
        <dbReference type="Pfam" id="PF18029"/>
    </source>
</evidence>
<protein>
    <submittedName>
        <fullName evidence="2">VOC family protein</fullName>
    </submittedName>
</protein>
<dbReference type="Pfam" id="PF18029">
    <property type="entry name" value="Glyoxalase_6"/>
    <property type="match status" value="1"/>
</dbReference>
<dbReference type="CDD" id="cd06587">
    <property type="entry name" value="VOC"/>
    <property type="match status" value="1"/>
</dbReference>
<proteinExistence type="predicted"/>
<evidence type="ECO:0000313" key="3">
    <source>
        <dbReference type="Proteomes" id="UP001596298"/>
    </source>
</evidence>
<dbReference type="InterPro" id="IPR029068">
    <property type="entry name" value="Glyas_Bleomycin-R_OHBP_Dase"/>
</dbReference>
<dbReference type="InterPro" id="IPR041581">
    <property type="entry name" value="Glyoxalase_6"/>
</dbReference>
<name>A0ABW2AG95_9MICO</name>
<dbReference type="Proteomes" id="UP001596298">
    <property type="component" value="Unassembled WGS sequence"/>
</dbReference>
<gene>
    <name evidence="2" type="ORF">ACFQDH_11935</name>
</gene>
<dbReference type="PANTHER" id="PTHR35908:SF1">
    <property type="entry name" value="CONSERVED PROTEIN"/>
    <property type="match status" value="1"/>
</dbReference>
<comment type="caution">
    <text evidence="2">The sequence shown here is derived from an EMBL/GenBank/DDBJ whole genome shotgun (WGS) entry which is preliminary data.</text>
</comment>
<evidence type="ECO:0000313" key="2">
    <source>
        <dbReference type="EMBL" id="MFC6705952.1"/>
    </source>
</evidence>